<feature type="chain" id="PRO_5002739375" evidence="3">
    <location>
        <begin position="31"/>
        <end position="480"/>
    </location>
</feature>
<name>A9HZW3_BORPD</name>
<keyword evidence="4" id="KW-0645">Protease</keyword>
<dbReference type="GO" id="GO:0009002">
    <property type="term" value="F:serine-type D-Ala-D-Ala carboxypeptidase activity"/>
    <property type="evidence" value="ECO:0007669"/>
    <property type="project" value="UniProtKB-EC"/>
</dbReference>
<evidence type="ECO:0000313" key="5">
    <source>
        <dbReference type="Proteomes" id="UP000001225"/>
    </source>
</evidence>
<dbReference type="EC" id="3.4.16.4" evidence="4"/>
<keyword evidence="4" id="KW-0121">Carboxypeptidase</keyword>
<dbReference type="MEROPS" id="S13.003"/>
<organism evidence="4 5">
    <name type="scientific">Bordetella petrii (strain ATCC BAA-461 / DSM 12804 / CCUG 43448 / CIP 107267 / Se-1111R)</name>
    <dbReference type="NCBI Taxonomy" id="340100"/>
    <lineage>
        <taxon>Bacteria</taxon>
        <taxon>Pseudomonadati</taxon>
        <taxon>Pseudomonadota</taxon>
        <taxon>Betaproteobacteria</taxon>
        <taxon>Burkholderiales</taxon>
        <taxon>Alcaligenaceae</taxon>
        <taxon>Bordetella</taxon>
    </lineage>
</organism>
<dbReference type="KEGG" id="bpt:Bpet3645"/>
<keyword evidence="5" id="KW-1185">Reference proteome</keyword>
<dbReference type="eggNOG" id="COG2027">
    <property type="taxonomic scope" value="Bacteria"/>
</dbReference>
<keyword evidence="3" id="KW-0732">Signal</keyword>
<comment type="similarity">
    <text evidence="1">Belongs to the peptidase S13 family.</text>
</comment>
<dbReference type="PANTHER" id="PTHR30023">
    <property type="entry name" value="D-ALANYL-D-ALANINE CARBOXYPEPTIDASE"/>
    <property type="match status" value="1"/>
</dbReference>
<dbReference type="Proteomes" id="UP000001225">
    <property type="component" value="Chromosome"/>
</dbReference>
<protein>
    <submittedName>
        <fullName evidence="4">Probable D-alanyl-D-alanine carboxypeptidase</fullName>
        <ecNumber evidence="4">3.4.16.4</ecNumber>
    </submittedName>
</protein>
<dbReference type="STRING" id="94624.Bpet3645"/>
<reference evidence="4 5" key="1">
    <citation type="journal article" date="2008" name="BMC Genomics">
        <title>The missing link: Bordetella petrii is endowed with both the metabolic versatility of environmental bacteria and virulence traits of pathogenic Bordetellae.</title>
        <authorList>
            <person name="Gross R."/>
            <person name="Guzman C.A."/>
            <person name="Sebaihia M."/>
            <person name="Martins Dos Santos V.A."/>
            <person name="Pieper D.H."/>
            <person name="Koebnik R."/>
            <person name="Lechner M."/>
            <person name="Bartels D."/>
            <person name="Buhrmester J."/>
            <person name="Choudhuri J.V."/>
            <person name="Ebensen T."/>
            <person name="Gaigalat L."/>
            <person name="Herrmann S."/>
            <person name="Khachane A.N."/>
            <person name="Larisch C."/>
            <person name="Link S."/>
            <person name="Linke B."/>
            <person name="Meyer F."/>
            <person name="Mormann S."/>
            <person name="Nakunst D."/>
            <person name="Rueckert C."/>
            <person name="Schneiker-Bekel S."/>
            <person name="Schulze K."/>
            <person name="Vorhoelter F.J."/>
            <person name="Yevsa T."/>
            <person name="Engle J.T."/>
            <person name="Goldman W.E."/>
            <person name="Puehler A."/>
            <person name="Goebel U.B."/>
            <person name="Goesmann A."/>
            <person name="Bloecker H."/>
            <person name="Kaiser O."/>
            <person name="Martinez-Arias R."/>
        </authorList>
    </citation>
    <scope>NUCLEOTIDE SEQUENCE [LARGE SCALE GENOMIC DNA]</scope>
    <source>
        <strain evidence="5">ATCC BAA-461 / DSM 12804 / CCUG 43448 / CIP 107267 / Se-1111R</strain>
    </source>
</reference>
<dbReference type="SUPFAM" id="SSF56601">
    <property type="entry name" value="beta-lactamase/transpeptidase-like"/>
    <property type="match status" value="1"/>
</dbReference>
<evidence type="ECO:0000256" key="3">
    <source>
        <dbReference type="SAM" id="SignalP"/>
    </source>
</evidence>
<proteinExistence type="inferred from homology"/>
<evidence type="ECO:0000313" key="4">
    <source>
        <dbReference type="EMBL" id="CAP43988.1"/>
    </source>
</evidence>
<gene>
    <name evidence="4" type="primary">dacB</name>
    <name evidence="4" type="ordered locus">Bpet3645</name>
</gene>
<dbReference type="EMBL" id="AM902716">
    <property type="protein sequence ID" value="CAP43988.1"/>
    <property type="molecule type" value="Genomic_DNA"/>
</dbReference>
<dbReference type="PANTHER" id="PTHR30023:SF0">
    <property type="entry name" value="PENICILLIN-SENSITIVE CARBOXYPEPTIDASE A"/>
    <property type="match status" value="1"/>
</dbReference>
<dbReference type="NCBIfam" id="TIGR00666">
    <property type="entry name" value="PBP4"/>
    <property type="match status" value="1"/>
</dbReference>
<dbReference type="InterPro" id="IPR000667">
    <property type="entry name" value="Peptidase_S13"/>
</dbReference>
<accession>A9HZW3</accession>
<dbReference type="InterPro" id="IPR012338">
    <property type="entry name" value="Beta-lactam/transpept-like"/>
</dbReference>
<dbReference type="Gene3D" id="3.50.80.20">
    <property type="entry name" value="D-Ala-D-Ala carboxypeptidase C, peptidase S13"/>
    <property type="match status" value="1"/>
</dbReference>
<dbReference type="GO" id="GO:0006508">
    <property type="term" value="P:proteolysis"/>
    <property type="evidence" value="ECO:0007669"/>
    <property type="project" value="InterPro"/>
</dbReference>
<dbReference type="PRINTS" id="PR00922">
    <property type="entry name" value="DADACBPTASE3"/>
</dbReference>
<dbReference type="AlphaFoldDB" id="A9HZW3"/>
<dbReference type="GO" id="GO:0000270">
    <property type="term" value="P:peptidoglycan metabolic process"/>
    <property type="evidence" value="ECO:0007669"/>
    <property type="project" value="TreeGrafter"/>
</dbReference>
<evidence type="ECO:0000256" key="1">
    <source>
        <dbReference type="ARBA" id="ARBA00006096"/>
    </source>
</evidence>
<feature type="signal peptide" evidence="3">
    <location>
        <begin position="1"/>
        <end position="30"/>
    </location>
</feature>
<keyword evidence="2 4" id="KW-0378">Hydrolase</keyword>
<dbReference type="Gene3D" id="3.40.710.10">
    <property type="entry name" value="DD-peptidase/beta-lactamase superfamily"/>
    <property type="match status" value="1"/>
</dbReference>
<sequence>MAVRADRRGGRFKQWLAAGMLLGAALAAQAQGLPDELERAWKASGLPGSSLSLVVQELGGRRMVAINANEPRNPASVMKLVTTWSALSELGPNYVWRTEFLTEPGARPDAHGALPGPLYLRAGGDPYLLVQDLWKLLRELRLRGVKKISDLVIDRSIFGQVATDPGAFDGAPDRAYNASPDALMVGFGALRLLFSPDPVAHKWVPIIDPPLPGLRIEGQVDWSEIRCPGPPVVTTEPVLTQQGVSIRLGGTVAGSCGEFSLYRLALSQPEFAESLFRQLWRELGGTFTGKIRSGMVPPDAVVLATHESLPLGEAIRQINKRSNNVMARTLLLTLGAERGRRPANTQSSEAVAKAVLAGQGLHMPELVMDNGAGLSRDARVSAESLASMLTLIWHTPLMPEFLSSLSIAGVDGTMRRRLKGDDTAGMAHLKTGSLRDVRAVAGYVLGASGKRYVVVSLVNDPNAAAVRAFDDALIAWLARQ</sequence>
<dbReference type="Pfam" id="PF02113">
    <property type="entry name" value="Peptidase_S13"/>
    <property type="match status" value="1"/>
</dbReference>
<evidence type="ECO:0000256" key="2">
    <source>
        <dbReference type="ARBA" id="ARBA00022801"/>
    </source>
</evidence>